<keyword evidence="2" id="KW-0072">Autophagy</keyword>
<feature type="region of interest" description="Disordered" evidence="3">
    <location>
        <begin position="901"/>
        <end position="924"/>
    </location>
</feature>
<protein>
    <submittedName>
        <fullName evidence="7">Protein CLEC16A homolog isoform X4</fullName>
    </submittedName>
</protein>
<reference evidence="7" key="1">
    <citation type="submission" date="2025-08" db="UniProtKB">
        <authorList>
            <consortium name="RefSeq"/>
        </authorList>
    </citation>
    <scope>IDENTIFICATION</scope>
    <source>
        <strain evidence="7">Mau12</strain>
        <tissue evidence="7">Whole Body</tissue>
    </source>
</reference>
<feature type="region of interest" description="Disordered" evidence="3">
    <location>
        <begin position="837"/>
        <end position="861"/>
    </location>
</feature>
<dbReference type="PANTHER" id="PTHR21481:SF0">
    <property type="entry name" value="PROTEIN CLEC16A"/>
    <property type="match status" value="1"/>
</dbReference>
<dbReference type="Proteomes" id="UP000515162">
    <property type="component" value="Chromosome 3R"/>
</dbReference>
<evidence type="ECO:0000256" key="2">
    <source>
        <dbReference type="ARBA" id="ARBA00023006"/>
    </source>
</evidence>
<name>A0A6P8K6E7_DROMA</name>
<dbReference type="RefSeq" id="XP_033164428.1">
    <property type="nucleotide sequence ID" value="XM_033308537.1"/>
</dbReference>
<dbReference type="Pfam" id="PF09758">
    <property type="entry name" value="FPL"/>
    <property type="match status" value="1"/>
</dbReference>
<sequence>MFRSRSWFGGPWGGRPKNRLSLEHLKYLYSILEKNTTVSESNRGLLVESLRCIAEILIWGDQHDSLVFDFFLEKNMLSYFLHIMRQKSGGSSFVCVQLLQTLNILFENIRNETSLYYLLSNNHVNSIMVHKFDFSDEDVMGYYILFLKTLSLKLNTHTIHFFYNEHTNDFPLYTEAIKFFNHPESMVRIAVRTISLNVYKVQNPSMLRFIRDKTAAPYFSNLVWFIGKHILELDTCVRTDIDHQSNQKLSNLVAEHLDHLHYLSDILLLEIKDLNAVLTEHLLHKLFVPLYIFSLTPAPPPPSLAVVTQNLAAVLNRNVDIDIQEMHNPRVSSIVALFLLSLVFLVVSHAPLVHALAWVILNGDHSVFKEGAAEILNSYVEHREVVVPGFGEPNESLEQALDTVTGQSSSSSYALSEDSGVESSSPATTELDSQADAVEAEQIKLRNITDEEKQLLQKSSSSTKADFAEMAKPFLDTVLHALDCTENDYLALLSLCLIYAMSHNRGIKNEWFEQVLAKSTRGAFSYKTALIEHLLNIITQSSQPSSRIRLITVEIALELLVTFTRPSSDDSRCITAAQQDLLFSARNQSMVVLRNFYRSEDIFLDLFEDEYNEMRKAQLNVEFLCMDSTILLPPTGTPLTGINFTRRLPCGEVEKARRAIRVYFLLRRTCQKFLNEKESLLPLTNVVNLVQVENVLDLNNSDLIACTVVAKDSSKQRRFLVIDALQLILVEPDAKLLGWGVAKFVGFLQDVEVQGDKDDSRCLHITVHRGGVTHNRTPLLSAKFLFDDHIRCMAAKQRLTKGRSKARQKKMYQIAQLIEIPGQMDSPVYAVGGTMVASSSGGSGNSSGSSSRSSHHRPMFSTANRVPGFAAVLRGSNSAGVSRTQMAPNRSIEGSEEIPLEDFQHSRNNSPHSRGNPSPASRSHTPIRVLHYDQLSAHSGSPREASLGGTNALLSQLNGLAREVPPTQSSEETSFIGSDGNEATGGSEGRRRGAIETV</sequence>
<evidence type="ECO:0000256" key="1">
    <source>
        <dbReference type="ARBA" id="ARBA00006441"/>
    </source>
</evidence>
<dbReference type="GO" id="GO:0007034">
    <property type="term" value="P:vacuolar transport"/>
    <property type="evidence" value="ECO:0007669"/>
    <property type="project" value="TreeGrafter"/>
</dbReference>
<dbReference type="GO" id="GO:0016197">
    <property type="term" value="P:endosomal transport"/>
    <property type="evidence" value="ECO:0007669"/>
    <property type="project" value="TreeGrafter"/>
</dbReference>
<dbReference type="GeneID" id="117143729"/>
<evidence type="ECO:0000259" key="4">
    <source>
        <dbReference type="Pfam" id="PF09758"/>
    </source>
</evidence>
<dbReference type="GO" id="GO:0006914">
    <property type="term" value="P:autophagy"/>
    <property type="evidence" value="ECO:0007669"/>
    <property type="project" value="UniProtKB-KW"/>
</dbReference>
<keyword evidence="6" id="KW-1185">Reference proteome</keyword>
<feature type="region of interest" description="Disordered" evidence="3">
    <location>
        <begin position="409"/>
        <end position="434"/>
    </location>
</feature>
<evidence type="ECO:0000259" key="5">
    <source>
        <dbReference type="Pfam" id="PF19439"/>
    </source>
</evidence>
<comment type="similarity">
    <text evidence="1">Belongs to the CLEC16A/gop-1 family.</text>
</comment>
<dbReference type="GO" id="GO:0005770">
    <property type="term" value="C:late endosome"/>
    <property type="evidence" value="ECO:0007669"/>
    <property type="project" value="TreeGrafter"/>
</dbReference>
<accession>A0A6P8K6E7</accession>
<feature type="domain" description="CLEC16A/TT9 C-terminal" evidence="5">
    <location>
        <begin position="247"/>
        <end position="403"/>
    </location>
</feature>
<feature type="compositionally biased region" description="Polar residues" evidence="3">
    <location>
        <begin position="421"/>
        <end position="432"/>
    </location>
</feature>
<dbReference type="InterPro" id="IPR019155">
    <property type="entry name" value="CLEC16A/TT9_N"/>
</dbReference>
<evidence type="ECO:0000256" key="3">
    <source>
        <dbReference type="SAM" id="MobiDB-lite"/>
    </source>
</evidence>
<dbReference type="PANTHER" id="PTHR21481">
    <property type="entry name" value="PROTEIN CLEC16A"/>
    <property type="match status" value="1"/>
</dbReference>
<evidence type="ECO:0000313" key="7">
    <source>
        <dbReference type="RefSeq" id="XP_033164428.1"/>
    </source>
</evidence>
<dbReference type="GO" id="GO:0005794">
    <property type="term" value="C:Golgi apparatus"/>
    <property type="evidence" value="ECO:0007669"/>
    <property type="project" value="TreeGrafter"/>
</dbReference>
<feature type="compositionally biased region" description="Polar residues" evidence="3">
    <location>
        <begin position="966"/>
        <end position="976"/>
    </location>
</feature>
<feature type="domain" description="CLEC16A/TT9 C-terminal" evidence="5">
    <location>
        <begin position="437"/>
        <end position="940"/>
    </location>
</feature>
<dbReference type="InterPro" id="IPR045820">
    <property type="entry name" value="CLEC16A/TT9_C"/>
</dbReference>
<dbReference type="Pfam" id="PF19439">
    <property type="entry name" value="CLEC16A_C"/>
    <property type="match status" value="2"/>
</dbReference>
<feature type="compositionally biased region" description="Low complexity" evidence="3">
    <location>
        <begin position="409"/>
        <end position="418"/>
    </location>
</feature>
<feature type="compositionally biased region" description="Polar residues" evidence="3">
    <location>
        <begin position="906"/>
        <end position="924"/>
    </location>
</feature>
<proteinExistence type="inferred from homology"/>
<evidence type="ECO:0000313" key="6">
    <source>
        <dbReference type="Proteomes" id="UP000515162"/>
    </source>
</evidence>
<dbReference type="AlphaFoldDB" id="A0A6P8K6E7"/>
<feature type="compositionally biased region" description="Basic and acidic residues" evidence="3">
    <location>
        <begin position="988"/>
        <end position="998"/>
    </location>
</feature>
<feature type="domain" description="FPL" evidence="4">
    <location>
        <begin position="50"/>
        <end position="199"/>
    </location>
</feature>
<feature type="region of interest" description="Disordered" evidence="3">
    <location>
        <begin position="963"/>
        <end position="998"/>
    </location>
</feature>
<gene>
    <name evidence="7" type="primary">LOC117143729</name>
</gene>
<dbReference type="InterPro" id="IPR039272">
    <property type="entry name" value="CLEC16A/TT9"/>
</dbReference>
<organism evidence="6 7">
    <name type="scientific">Drosophila mauritiana</name>
    <name type="common">Fruit fly</name>
    <dbReference type="NCBI Taxonomy" id="7226"/>
    <lineage>
        <taxon>Eukaryota</taxon>
        <taxon>Metazoa</taxon>
        <taxon>Ecdysozoa</taxon>
        <taxon>Arthropoda</taxon>
        <taxon>Hexapoda</taxon>
        <taxon>Insecta</taxon>
        <taxon>Pterygota</taxon>
        <taxon>Neoptera</taxon>
        <taxon>Endopterygota</taxon>
        <taxon>Diptera</taxon>
        <taxon>Brachycera</taxon>
        <taxon>Muscomorpha</taxon>
        <taxon>Ephydroidea</taxon>
        <taxon>Drosophilidae</taxon>
        <taxon>Drosophila</taxon>
        <taxon>Sophophora</taxon>
    </lineage>
</organism>
<dbReference type="GO" id="GO:1901096">
    <property type="term" value="P:regulation of autophagosome maturation"/>
    <property type="evidence" value="ECO:0007669"/>
    <property type="project" value="TreeGrafter"/>
</dbReference>
<dbReference type="CTD" id="107924"/>